<evidence type="ECO:0000313" key="3">
    <source>
        <dbReference type="Proteomes" id="UP001060261"/>
    </source>
</evidence>
<feature type="domain" description="HTH marR-type" evidence="1">
    <location>
        <begin position="7"/>
        <end position="143"/>
    </location>
</feature>
<dbReference type="PROSITE" id="PS50995">
    <property type="entry name" value="HTH_MARR_2"/>
    <property type="match status" value="1"/>
</dbReference>
<dbReference type="EMBL" id="CP104213">
    <property type="protein sequence ID" value="UWX62874.1"/>
    <property type="molecule type" value="Genomic_DNA"/>
</dbReference>
<dbReference type="Proteomes" id="UP001060261">
    <property type="component" value="Chromosome"/>
</dbReference>
<keyword evidence="3" id="KW-1185">Reference proteome</keyword>
<dbReference type="InterPro" id="IPR036388">
    <property type="entry name" value="WH-like_DNA-bd_sf"/>
</dbReference>
<proteinExistence type="predicted"/>
<dbReference type="Pfam" id="PF12802">
    <property type="entry name" value="MarR_2"/>
    <property type="match status" value="1"/>
</dbReference>
<sequence length="156" mass="16819">MTDQVLLPALAAELRVVVGKLRRRLRQEAHLGDFTPSQVAALTHLERAEALTVTALARAEGVRPQSMGATVASLEVLGCVSGSADPTDGRQTLWALTTLFRTRLSASRAAREDWLADSLQMQFTLPEQAELARAAGLLRRLADLAHTAPEGEPKCP</sequence>
<dbReference type="PANTHER" id="PTHR39515">
    <property type="entry name" value="CONSERVED PROTEIN"/>
    <property type="match status" value="1"/>
</dbReference>
<reference evidence="2" key="1">
    <citation type="submission" date="2022-09" db="EMBL/GenBank/DDBJ databases">
        <title>genome sequence of Deinococcus rubellus.</title>
        <authorList>
            <person name="Srinivasan S."/>
        </authorList>
    </citation>
    <scope>NUCLEOTIDE SEQUENCE</scope>
    <source>
        <strain evidence="2">Ant6</strain>
    </source>
</reference>
<dbReference type="Gene3D" id="1.10.10.10">
    <property type="entry name" value="Winged helix-like DNA-binding domain superfamily/Winged helix DNA-binding domain"/>
    <property type="match status" value="1"/>
</dbReference>
<accession>A0ABY5YF00</accession>
<protein>
    <submittedName>
        <fullName evidence="2">MarR family transcriptional regulator</fullName>
    </submittedName>
</protein>
<gene>
    <name evidence="2" type="ORF">N0D28_08830</name>
</gene>
<dbReference type="RefSeq" id="WP_260559168.1">
    <property type="nucleotide sequence ID" value="NZ_BAABEC010000071.1"/>
</dbReference>
<dbReference type="InterPro" id="IPR052526">
    <property type="entry name" value="HTH-type_Bedaq_tolerance"/>
</dbReference>
<evidence type="ECO:0000259" key="1">
    <source>
        <dbReference type="PROSITE" id="PS50995"/>
    </source>
</evidence>
<organism evidence="2 3">
    <name type="scientific">Deinococcus rubellus</name>
    <dbReference type="NCBI Taxonomy" id="1889240"/>
    <lineage>
        <taxon>Bacteria</taxon>
        <taxon>Thermotogati</taxon>
        <taxon>Deinococcota</taxon>
        <taxon>Deinococci</taxon>
        <taxon>Deinococcales</taxon>
        <taxon>Deinococcaceae</taxon>
        <taxon>Deinococcus</taxon>
    </lineage>
</organism>
<evidence type="ECO:0000313" key="2">
    <source>
        <dbReference type="EMBL" id="UWX62874.1"/>
    </source>
</evidence>
<dbReference type="Gene3D" id="1.10.287.100">
    <property type="match status" value="1"/>
</dbReference>
<dbReference type="InterPro" id="IPR036390">
    <property type="entry name" value="WH_DNA-bd_sf"/>
</dbReference>
<dbReference type="InterPro" id="IPR000835">
    <property type="entry name" value="HTH_MarR-typ"/>
</dbReference>
<dbReference type="SUPFAM" id="SSF46785">
    <property type="entry name" value="Winged helix' DNA-binding domain"/>
    <property type="match status" value="1"/>
</dbReference>
<dbReference type="SMART" id="SM00347">
    <property type="entry name" value="HTH_MARR"/>
    <property type="match status" value="1"/>
</dbReference>
<dbReference type="PANTHER" id="PTHR39515:SF2">
    <property type="entry name" value="HTH-TYPE TRANSCRIPTIONAL REGULATOR RV0880"/>
    <property type="match status" value="1"/>
</dbReference>
<name>A0ABY5YF00_9DEIO</name>